<comment type="catalytic activity">
    <reaction evidence="3">
        <text>2 GTP = 3',3'-c-di-GMP + 2 diphosphate</text>
        <dbReference type="Rhea" id="RHEA:24898"/>
        <dbReference type="ChEBI" id="CHEBI:33019"/>
        <dbReference type="ChEBI" id="CHEBI:37565"/>
        <dbReference type="ChEBI" id="CHEBI:58805"/>
        <dbReference type="EC" id="2.7.7.65"/>
    </reaction>
</comment>
<dbReference type="GO" id="GO:0043709">
    <property type="term" value="P:cell adhesion involved in single-species biofilm formation"/>
    <property type="evidence" value="ECO:0007669"/>
    <property type="project" value="TreeGrafter"/>
</dbReference>
<feature type="transmembrane region" description="Helical" evidence="4">
    <location>
        <begin position="98"/>
        <end position="113"/>
    </location>
</feature>
<keyword evidence="4" id="KW-0472">Membrane</keyword>
<dbReference type="Gene3D" id="3.30.70.270">
    <property type="match status" value="1"/>
</dbReference>
<feature type="domain" description="GGDEF" evidence="5">
    <location>
        <begin position="217"/>
        <end position="350"/>
    </location>
</feature>
<dbReference type="PANTHER" id="PTHR45138:SF9">
    <property type="entry name" value="DIGUANYLATE CYCLASE DGCM-RELATED"/>
    <property type="match status" value="1"/>
</dbReference>
<dbReference type="EMBL" id="VTUU01000008">
    <property type="protein sequence ID" value="KAA1171932.1"/>
    <property type="molecule type" value="Genomic_DNA"/>
</dbReference>
<organism evidence="6 7">
    <name type="scientific">Marinobacter salinexigens</name>
    <dbReference type="NCBI Taxonomy" id="2919747"/>
    <lineage>
        <taxon>Bacteria</taxon>
        <taxon>Pseudomonadati</taxon>
        <taxon>Pseudomonadota</taxon>
        <taxon>Gammaproteobacteria</taxon>
        <taxon>Pseudomonadales</taxon>
        <taxon>Marinobacteraceae</taxon>
        <taxon>Marinobacter</taxon>
    </lineage>
</organism>
<dbReference type="SMART" id="SM00267">
    <property type="entry name" value="GGDEF"/>
    <property type="match status" value="1"/>
</dbReference>
<evidence type="ECO:0000256" key="2">
    <source>
        <dbReference type="ARBA" id="ARBA00012528"/>
    </source>
</evidence>
<keyword evidence="4" id="KW-1133">Transmembrane helix</keyword>
<evidence type="ECO:0000313" key="6">
    <source>
        <dbReference type="EMBL" id="KAA1171932.1"/>
    </source>
</evidence>
<dbReference type="GO" id="GO:0052621">
    <property type="term" value="F:diguanylate cyclase activity"/>
    <property type="evidence" value="ECO:0007669"/>
    <property type="project" value="UniProtKB-EC"/>
</dbReference>
<dbReference type="InterPro" id="IPR050469">
    <property type="entry name" value="Diguanylate_Cyclase"/>
</dbReference>
<feature type="transmembrane region" description="Helical" evidence="4">
    <location>
        <begin position="72"/>
        <end position="92"/>
    </location>
</feature>
<dbReference type="Pfam" id="PF00990">
    <property type="entry name" value="GGDEF"/>
    <property type="match status" value="1"/>
</dbReference>
<evidence type="ECO:0000259" key="5">
    <source>
        <dbReference type="PROSITE" id="PS50887"/>
    </source>
</evidence>
<protein>
    <recommendedName>
        <fullName evidence="2">diguanylate cyclase</fullName>
        <ecNumber evidence="2">2.7.7.65</ecNumber>
    </recommendedName>
</protein>
<feature type="transmembrane region" description="Helical" evidence="4">
    <location>
        <begin position="20"/>
        <end position="40"/>
    </location>
</feature>
<dbReference type="RefSeq" id="WP_149601071.1">
    <property type="nucleotide sequence ID" value="NZ_VTUU01000008.1"/>
</dbReference>
<evidence type="ECO:0000256" key="4">
    <source>
        <dbReference type="SAM" id="Phobius"/>
    </source>
</evidence>
<dbReference type="Proteomes" id="UP000323161">
    <property type="component" value="Unassembled WGS sequence"/>
</dbReference>
<comment type="cofactor">
    <cofactor evidence="1">
        <name>Mg(2+)</name>
        <dbReference type="ChEBI" id="CHEBI:18420"/>
    </cofactor>
</comment>
<evidence type="ECO:0000256" key="3">
    <source>
        <dbReference type="ARBA" id="ARBA00034247"/>
    </source>
</evidence>
<dbReference type="CDD" id="cd01949">
    <property type="entry name" value="GGDEF"/>
    <property type="match status" value="1"/>
</dbReference>
<feature type="transmembrane region" description="Helical" evidence="4">
    <location>
        <begin position="46"/>
        <end position="65"/>
    </location>
</feature>
<feature type="transmembrane region" description="Helical" evidence="4">
    <location>
        <begin position="120"/>
        <end position="139"/>
    </location>
</feature>
<dbReference type="PANTHER" id="PTHR45138">
    <property type="entry name" value="REGULATORY COMPONENTS OF SENSORY TRANSDUCTION SYSTEM"/>
    <property type="match status" value="1"/>
</dbReference>
<reference evidence="6 7" key="1">
    <citation type="submission" date="2019-08" db="EMBL/GenBank/DDBJ databases">
        <title>Marinobacter ZYF650 sp. nov., a marine bacterium isolated from seawater of the Mariana trench.</title>
        <authorList>
            <person name="Ahmad W."/>
        </authorList>
    </citation>
    <scope>NUCLEOTIDE SEQUENCE [LARGE SCALE GENOMIC DNA]</scope>
    <source>
        <strain evidence="6 7">ZYF650</strain>
    </source>
</reference>
<feature type="transmembrane region" description="Helical" evidence="4">
    <location>
        <begin position="151"/>
        <end position="173"/>
    </location>
</feature>
<dbReference type="GO" id="GO:0005886">
    <property type="term" value="C:plasma membrane"/>
    <property type="evidence" value="ECO:0007669"/>
    <property type="project" value="TreeGrafter"/>
</dbReference>
<evidence type="ECO:0000256" key="1">
    <source>
        <dbReference type="ARBA" id="ARBA00001946"/>
    </source>
</evidence>
<evidence type="ECO:0000313" key="7">
    <source>
        <dbReference type="Proteomes" id="UP000323161"/>
    </source>
</evidence>
<gene>
    <name evidence="6" type="ORF">FWJ25_14960</name>
</gene>
<dbReference type="PROSITE" id="PS50887">
    <property type="entry name" value="GGDEF"/>
    <property type="match status" value="1"/>
</dbReference>
<dbReference type="InterPro" id="IPR043128">
    <property type="entry name" value="Rev_trsase/Diguanyl_cyclase"/>
</dbReference>
<dbReference type="NCBIfam" id="TIGR00254">
    <property type="entry name" value="GGDEF"/>
    <property type="match status" value="1"/>
</dbReference>
<comment type="caution">
    <text evidence="6">The sequence shown here is derived from an EMBL/GenBank/DDBJ whole genome shotgun (WGS) entry which is preliminary data.</text>
</comment>
<name>A0A5B0VBM6_9GAMM</name>
<dbReference type="FunFam" id="3.30.70.270:FF:000001">
    <property type="entry name" value="Diguanylate cyclase domain protein"/>
    <property type="match status" value="1"/>
</dbReference>
<dbReference type="AlphaFoldDB" id="A0A5B0VBM6"/>
<keyword evidence="7" id="KW-1185">Reference proteome</keyword>
<accession>A0A5B0VBM6</accession>
<dbReference type="SUPFAM" id="SSF55073">
    <property type="entry name" value="Nucleotide cyclase"/>
    <property type="match status" value="1"/>
</dbReference>
<proteinExistence type="predicted"/>
<sequence length="353" mass="40139">MNPSSYYEPARNRRPQFWRLAMRCTQIAATVDIAFFFLFLWLGSPILAWINIISIALYAGAYYAFKYRRNRLAVALIWVEVLGHAALGITMIGWDSGFHYYLLMFIPAISVAASKRSAAIALSVLWAYYVGLDVLMWNIEPVQPISETALHLVQLFNLTVVFAMFSYLASYYLQMVVRAQRKLKEMATTDPLTGLFNRRHMQFLAESELARFERSGHPVSFLLLDADYFKAINDKYGHETGDQVLVTLSRLIRDELRTQDLVARWGGEEFLVLLPDTRADSARGIAERIRAGLESFPWKQVADQNLVVTLSAGISELREGDDLNSVINRADHALYRGKGAGRNRVELETLEVL</sequence>
<dbReference type="InterPro" id="IPR029787">
    <property type="entry name" value="Nucleotide_cyclase"/>
</dbReference>
<dbReference type="EC" id="2.7.7.65" evidence="2"/>
<dbReference type="InterPro" id="IPR000160">
    <property type="entry name" value="GGDEF_dom"/>
</dbReference>
<keyword evidence="4" id="KW-0812">Transmembrane</keyword>
<dbReference type="GO" id="GO:1902201">
    <property type="term" value="P:negative regulation of bacterial-type flagellum-dependent cell motility"/>
    <property type="evidence" value="ECO:0007669"/>
    <property type="project" value="TreeGrafter"/>
</dbReference>